<evidence type="ECO:0000256" key="1">
    <source>
        <dbReference type="ARBA" id="ARBA00022448"/>
    </source>
</evidence>
<dbReference type="PROSITE" id="PS00198">
    <property type="entry name" value="4FE4S_FER_1"/>
    <property type="match status" value="1"/>
</dbReference>
<feature type="domain" description="4Fe-4S ferredoxin-type" evidence="8">
    <location>
        <begin position="221"/>
        <end position="244"/>
    </location>
</feature>
<proteinExistence type="predicted"/>
<feature type="transmembrane region" description="Helical" evidence="7">
    <location>
        <begin position="120"/>
        <end position="139"/>
    </location>
</feature>
<dbReference type="GO" id="GO:0046872">
    <property type="term" value="F:metal ion binding"/>
    <property type="evidence" value="ECO:0007669"/>
    <property type="project" value="UniProtKB-KW"/>
</dbReference>
<evidence type="ECO:0000256" key="7">
    <source>
        <dbReference type="SAM" id="Phobius"/>
    </source>
</evidence>
<dbReference type="Proteomes" id="UP001056429">
    <property type="component" value="Unassembled WGS sequence"/>
</dbReference>
<keyword evidence="2" id="KW-0004">4Fe-4S</keyword>
<evidence type="ECO:0000313" key="10">
    <source>
        <dbReference type="Proteomes" id="UP001056429"/>
    </source>
</evidence>
<dbReference type="AlphaFoldDB" id="A0A9J6P3R1"/>
<dbReference type="PANTHER" id="PTHR30176">
    <property type="entry name" value="FERREDOXIN-TYPE PROTEIN NAPH"/>
    <property type="match status" value="1"/>
</dbReference>
<feature type="domain" description="4Fe-4S ferredoxin-type" evidence="8">
    <location>
        <begin position="245"/>
        <end position="275"/>
    </location>
</feature>
<evidence type="ECO:0000256" key="3">
    <source>
        <dbReference type="ARBA" id="ARBA00022723"/>
    </source>
</evidence>
<dbReference type="Pfam" id="PF12801">
    <property type="entry name" value="Fer4_5"/>
    <property type="match status" value="3"/>
</dbReference>
<evidence type="ECO:0000313" key="9">
    <source>
        <dbReference type="EMBL" id="MCM1991327.1"/>
    </source>
</evidence>
<keyword evidence="4" id="KW-0249">Electron transport</keyword>
<dbReference type="InterPro" id="IPR051684">
    <property type="entry name" value="Electron_Trans/Redox"/>
</dbReference>
<keyword evidence="3" id="KW-0479">Metal-binding</keyword>
<dbReference type="RefSeq" id="WP_420852344.1">
    <property type="nucleotide sequence ID" value="NZ_JAGSOJ010000003.1"/>
</dbReference>
<dbReference type="PROSITE" id="PS51379">
    <property type="entry name" value="4FE4S_FER_2"/>
    <property type="match status" value="2"/>
</dbReference>
<protein>
    <submittedName>
        <fullName evidence="9">4Fe-4S binding protein</fullName>
    </submittedName>
</protein>
<comment type="caution">
    <text evidence="9">The sequence shown here is derived from an EMBL/GenBank/DDBJ whole genome shotgun (WGS) entry which is preliminary data.</text>
</comment>
<keyword evidence="10" id="KW-1185">Reference proteome</keyword>
<dbReference type="EMBL" id="JAGSOJ010000003">
    <property type="protein sequence ID" value="MCM1991327.1"/>
    <property type="molecule type" value="Genomic_DNA"/>
</dbReference>
<keyword evidence="7" id="KW-0812">Transmembrane</keyword>
<evidence type="ECO:0000256" key="5">
    <source>
        <dbReference type="ARBA" id="ARBA00023004"/>
    </source>
</evidence>
<dbReference type="Pfam" id="PF00037">
    <property type="entry name" value="Fer4"/>
    <property type="match status" value="1"/>
</dbReference>
<dbReference type="SUPFAM" id="SSF54862">
    <property type="entry name" value="4Fe-4S ferredoxins"/>
    <property type="match status" value="1"/>
</dbReference>
<dbReference type="GO" id="GO:0051539">
    <property type="term" value="F:4 iron, 4 sulfur cluster binding"/>
    <property type="evidence" value="ECO:0007669"/>
    <property type="project" value="UniProtKB-KW"/>
</dbReference>
<keyword evidence="5" id="KW-0408">Iron</keyword>
<keyword evidence="1" id="KW-0813">Transport</keyword>
<organism evidence="9 10">
    <name type="scientific">Oceanirhabdus seepicola</name>
    <dbReference type="NCBI Taxonomy" id="2828781"/>
    <lineage>
        <taxon>Bacteria</taxon>
        <taxon>Bacillati</taxon>
        <taxon>Bacillota</taxon>
        <taxon>Clostridia</taxon>
        <taxon>Eubacteriales</taxon>
        <taxon>Clostridiaceae</taxon>
        <taxon>Oceanirhabdus</taxon>
    </lineage>
</organism>
<gene>
    <name evidence="9" type="ORF">KDK92_16455</name>
</gene>
<evidence type="ECO:0000256" key="4">
    <source>
        <dbReference type="ARBA" id="ARBA00022982"/>
    </source>
</evidence>
<reference evidence="9" key="1">
    <citation type="journal article" date="2021" name="mSystems">
        <title>Bacteria and Archaea Synergistically Convert Glycine Betaine to Biogenic Methane in the Formosa Cold Seep of the South China Sea.</title>
        <authorList>
            <person name="Li L."/>
            <person name="Zhang W."/>
            <person name="Zhang S."/>
            <person name="Song L."/>
            <person name="Sun Q."/>
            <person name="Zhang H."/>
            <person name="Xiang H."/>
            <person name="Dong X."/>
        </authorList>
    </citation>
    <scope>NUCLEOTIDE SEQUENCE</scope>
    <source>
        <strain evidence="9">ZWT</strain>
    </source>
</reference>
<keyword evidence="7" id="KW-1133">Transmembrane helix</keyword>
<name>A0A9J6P3R1_9CLOT</name>
<reference evidence="9" key="2">
    <citation type="submission" date="2021-04" db="EMBL/GenBank/DDBJ databases">
        <authorList>
            <person name="Dong X."/>
        </authorList>
    </citation>
    <scope>NUCLEOTIDE SEQUENCE</scope>
    <source>
        <strain evidence="9">ZWT</strain>
    </source>
</reference>
<dbReference type="Gene3D" id="3.30.70.20">
    <property type="match status" value="1"/>
</dbReference>
<dbReference type="PANTHER" id="PTHR30176:SF3">
    <property type="entry name" value="FERREDOXIN-TYPE PROTEIN NAPH"/>
    <property type="match status" value="1"/>
</dbReference>
<evidence type="ECO:0000259" key="8">
    <source>
        <dbReference type="PROSITE" id="PS51379"/>
    </source>
</evidence>
<feature type="transmembrane region" description="Helical" evidence="7">
    <location>
        <begin position="175"/>
        <end position="198"/>
    </location>
</feature>
<keyword evidence="6" id="KW-0411">Iron-sulfur</keyword>
<accession>A0A9J6P3R1</accession>
<keyword evidence="7" id="KW-0472">Membrane</keyword>
<evidence type="ECO:0000256" key="2">
    <source>
        <dbReference type="ARBA" id="ARBA00022485"/>
    </source>
</evidence>
<dbReference type="InterPro" id="IPR017900">
    <property type="entry name" value="4Fe4S_Fe_S_CS"/>
</dbReference>
<dbReference type="InterPro" id="IPR017896">
    <property type="entry name" value="4Fe4S_Fe-S-bd"/>
</dbReference>
<feature type="transmembrane region" description="Helical" evidence="7">
    <location>
        <begin position="70"/>
        <end position="99"/>
    </location>
</feature>
<sequence length="289" mass="32372">MKKLPRWIVQSFTTLITNLNLKGFINGTLYRGKLKSVCVPGLNCYSCPGAIGSCPIGSLQSVIGSPNKKFSFYIVGILLLISTAIGRFVCGWLCPFGWFQELIHKIPSKKFSTKKLYKLTYIKYIILVLFVIVLPITIVNELGMGNPYFCELICPVGILEGAIPLAIANPSIRGALGWLFTWKFIVLIGIISLSMFLYRPFCKWICPLGAIYGLFNKYSVYHIALNKNKCINCNKCSNACSMDIDVIKNQNHSECIRCNECVKSCPTKALKVKFGLKESEENQSEKISY</sequence>
<evidence type="ECO:0000256" key="6">
    <source>
        <dbReference type="ARBA" id="ARBA00023014"/>
    </source>
</evidence>
<dbReference type="GO" id="GO:0005886">
    <property type="term" value="C:plasma membrane"/>
    <property type="evidence" value="ECO:0007669"/>
    <property type="project" value="TreeGrafter"/>
</dbReference>